<reference evidence="1" key="1">
    <citation type="journal article" date="2014" name="PLoS ONE">
        <title>Transcriptome-Based Identification of ABC Transporters in the Western Tarnished Plant Bug Lygus hesperus.</title>
        <authorList>
            <person name="Hull J.J."/>
            <person name="Chaney K."/>
            <person name="Geib S.M."/>
            <person name="Fabrick J.A."/>
            <person name="Brent C.S."/>
            <person name="Walsh D."/>
            <person name="Lavine L.C."/>
        </authorList>
    </citation>
    <scope>NUCLEOTIDE SEQUENCE</scope>
</reference>
<gene>
    <name evidence="1" type="primary">OXA1L_0</name>
    <name evidence="1" type="ORF">CM83_22663</name>
    <name evidence="2" type="ORF">g.93470</name>
</gene>
<accession>A0A0A9X6M1</accession>
<evidence type="ECO:0000313" key="1">
    <source>
        <dbReference type="EMBL" id="JAG12730.1"/>
    </source>
</evidence>
<dbReference type="Gene3D" id="3.30.450.20">
    <property type="entry name" value="PAS domain"/>
    <property type="match status" value="1"/>
</dbReference>
<protein>
    <submittedName>
        <fullName evidence="1">Mitochondrial inner membrane protein OXA1L</fullName>
    </submittedName>
</protein>
<dbReference type="InterPro" id="IPR000014">
    <property type="entry name" value="PAS"/>
</dbReference>
<dbReference type="EMBL" id="GDHC01008786">
    <property type="protein sequence ID" value="JAQ09843.1"/>
    <property type="molecule type" value="Transcribed_RNA"/>
</dbReference>
<dbReference type="SUPFAM" id="SSF55785">
    <property type="entry name" value="PYP-like sensor domain (PAS domain)"/>
    <property type="match status" value="1"/>
</dbReference>
<dbReference type="NCBIfam" id="TIGR00229">
    <property type="entry name" value="sensory_box"/>
    <property type="match status" value="1"/>
</dbReference>
<organism evidence="1">
    <name type="scientific">Lygus hesperus</name>
    <name type="common">Western plant bug</name>
    <dbReference type="NCBI Taxonomy" id="30085"/>
    <lineage>
        <taxon>Eukaryota</taxon>
        <taxon>Metazoa</taxon>
        <taxon>Ecdysozoa</taxon>
        <taxon>Arthropoda</taxon>
        <taxon>Hexapoda</taxon>
        <taxon>Insecta</taxon>
        <taxon>Pterygota</taxon>
        <taxon>Neoptera</taxon>
        <taxon>Paraneoptera</taxon>
        <taxon>Hemiptera</taxon>
        <taxon>Heteroptera</taxon>
        <taxon>Panheteroptera</taxon>
        <taxon>Cimicomorpha</taxon>
        <taxon>Miridae</taxon>
        <taxon>Mirini</taxon>
        <taxon>Lygus</taxon>
    </lineage>
</organism>
<sequence length="153" mass="16881">MGMASTTKTPPLSSSKQTNYYIDKYARRAAMAANDGTNAIVDEEYLKCRDGTLLSIELCVKQIYVEDLHSESGTKSLLLNYMREVTGRYEMQQVNEIDESVTQHCPTALFSFDVEGNIFSPNAAAAELFGMSIKALQGAMVTSLLPALQERLP</sequence>
<reference evidence="2" key="3">
    <citation type="journal article" date="2016" name="Gigascience">
        <title>De novo construction of an expanded transcriptome assembly for the western tarnished plant bug, Lygus hesperus.</title>
        <authorList>
            <person name="Tassone E.E."/>
            <person name="Geib S.M."/>
            <person name="Hall B."/>
            <person name="Fabrick J.A."/>
            <person name="Brent C.S."/>
            <person name="Hull J.J."/>
        </authorList>
    </citation>
    <scope>NUCLEOTIDE SEQUENCE</scope>
</reference>
<name>A0A0A9X6M1_LYGHE</name>
<dbReference type="EMBL" id="GBHO01030874">
    <property type="protein sequence ID" value="JAG12730.1"/>
    <property type="molecule type" value="Transcribed_RNA"/>
</dbReference>
<dbReference type="AlphaFoldDB" id="A0A0A9X6M1"/>
<proteinExistence type="predicted"/>
<reference evidence="1" key="2">
    <citation type="submission" date="2014-07" db="EMBL/GenBank/DDBJ databases">
        <authorList>
            <person name="Hull J."/>
        </authorList>
    </citation>
    <scope>NUCLEOTIDE SEQUENCE</scope>
</reference>
<evidence type="ECO:0000313" key="2">
    <source>
        <dbReference type="EMBL" id="JAQ09843.1"/>
    </source>
</evidence>
<dbReference type="InterPro" id="IPR035965">
    <property type="entry name" value="PAS-like_dom_sf"/>
</dbReference>